<accession>A0A0D2K9X8</accession>
<dbReference type="RefSeq" id="XP_013891883.1">
    <property type="nucleotide sequence ID" value="XM_014036429.1"/>
</dbReference>
<dbReference type="Proteomes" id="UP000054498">
    <property type="component" value="Unassembled WGS sequence"/>
</dbReference>
<name>A0A0D2K9X8_9CHLO</name>
<dbReference type="KEGG" id="mng:MNEG_15100"/>
<organism evidence="1 2">
    <name type="scientific">Monoraphidium neglectum</name>
    <dbReference type="NCBI Taxonomy" id="145388"/>
    <lineage>
        <taxon>Eukaryota</taxon>
        <taxon>Viridiplantae</taxon>
        <taxon>Chlorophyta</taxon>
        <taxon>core chlorophytes</taxon>
        <taxon>Chlorophyceae</taxon>
        <taxon>CS clade</taxon>
        <taxon>Sphaeropleales</taxon>
        <taxon>Selenastraceae</taxon>
        <taxon>Monoraphidium</taxon>
    </lineage>
</organism>
<sequence length="162" mass="15072">MALLVLAAPALAARDLKQLSGVIGTVNGLVGTVGTTAGGLPIVGGVVSPLVGGVVSPLVSGVVSPLVGSVGGTLGGVLNTVGGVTNTATGLVGGLPVAGPIVTNLLGPGTSTGTGTNAVPPTIQALTNSIIASINNIGVPTSGLTLNDVRGLLGDTTGGLLG</sequence>
<protein>
    <submittedName>
        <fullName evidence="1">Uncharacterized protein</fullName>
    </submittedName>
</protein>
<dbReference type="EMBL" id="KK105247">
    <property type="protein sequence ID" value="KIY92863.1"/>
    <property type="molecule type" value="Genomic_DNA"/>
</dbReference>
<proteinExistence type="predicted"/>
<evidence type="ECO:0000313" key="2">
    <source>
        <dbReference type="Proteomes" id="UP000054498"/>
    </source>
</evidence>
<dbReference type="GeneID" id="25732728"/>
<gene>
    <name evidence="1" type="ORF">MNEG_15100</name>
</gene>
<reference evidence="1 2" key="1">
    <citation type="journal article" date="2013" name="BMC Genomics">
        <title>Reconstruction of the lipid metabolism for the microalga Monoraphidium neglectum from its genome sequence reveals characteristics suitable for biofuel production.</title>
        <authorList>
            <person name="Bogen C."/>
            <person name="Al-Dilaimi A."/>
            <person name="Albersmeier A."/>
            <person name="Wichmann J."/>
            <person name="Grundmann M."/>
            <person name="Rupp O."/>
            <person name="Lauersen K.J."/>
            <person name="Blifernez-Klassen O."/>
            <person name="Kalinowski J."/>
            <person name="Goesmann A."/>
            <person name="Mussgnug J.H."/>
            <person name="Kruse O."/>
        </authorList>
    </citation>
    <scope>NUCLEOTIDE SEQUENCE [LARGE SCALE GENOMIC DNA]</scope>
    <source>
        <strain evidence="1 2">SAG 48.87</strain>
    </source>
</reference>
<evidence type="ECO:0000313" key="1">
    <source>
        <dbReference type="EMBL" id="KIY92863.1"/>
    </source>
</evidence>
<dbReference type="AlphaFoldDB" id="A0A0D2K9X8"/>
<keyword evidence="2" id="KW-1185">Reference proteome</keyword>